<sequence>MDEILLITLCAVIAGCEGWIDIENFGKAKLEVLQKYLPYKNGTSSDDTLRRFFRALDPKAFKENFRKWVDGLDGLKKTNTIAIDRKISRRSKDAEQDALHLVSAFATEAGLVIAQTKMNKKSNKTTAIPELIEWLDLQGSTITIDAMGCQKKIAQLIVEKHGNYVLGLKGNHKNLLEEVQTFFDGCPDCDRSQTIEKGHGRIEVRRCFVSEDISWLHQKEMWLGLKSLVMIESKRELKGENTQERRYYLSSLPADATKTLKIIRSHWVIENGVHLVLDMSFGDDASRIRKGNAPENMAIMKHSALNMIRRYKTKRQSIKGLRKQAGWDEKILQGILSCVS</sequence>
<evidence type="ECO:0000259" key="1">
    <source>
        <dbReference type="Pfam" id="PF01609"/>
    </source>
</evidence>
<dbReference type="GO" id="GO:0004803">
    <property type="term" value="F:transposase activity"/>
    <property type="evidence" value="ECO:0007669"/>
    <property type="project" value="InterPro"/>
</dbReference>
<dbReference type="AlphaFoldDB" id="A0A2A4YFE8"/>
<gene>
    <name evidence="3" type="ORF">COB11_06050</name>
</gene>
<dbReference type="PANTHER" id="PTHR30298">
    <property type="entry name" value="H REPEAT-ASSOCIATED PREDICTED TRANSPOSASE"/>
    <property type="match status" value="1"/>
</dbReference>
<dbReference type="InterPro" id="IPR002559">
    <property type="entry name" value="Transposase_11"/>
</dbReference>
<evidence type="ECO:0000259" key="2">
    <source>
        <dbReference type="Pfam" id="PF13808"/>
    </source>
</evidence>
<dbReference type="Pfam" id="PF01609">
    <property type="entry name" value="DDE_Tnp_1"/>
    <property type="match status" value="1"/>
</dbReference>
<dbReference type="GO" id="GO:0003677">
    <property type="term" value="F:DNA binding"/>
    <property type="evidence" value="ECO:0007669"/>
    <property type="project" value="InterPro"/>
</dbReference>
<dbReference type="GO" id="GO:0006313">
    <property type="term" value="P:DNA transposition"/>
    <property type="evidence" value="ECO:0007669"/>
    <property type="project" value="InterPro"/>
</dbReference>
<feature type="domain" description="H repeat-associated protein N-terminal" evidence="2">
    <location>
        <begin position="2"/>
        <end position="69"/>
    </location>
</feature>
<evidence type="ECO:0000313" key="3">
    <source>
        <dbReference type="EMBL" id="PCI93027.1"/>
    </source>
</evidence>
<protein>
    <submittedName>
        <fullName evidence="3">ISAs1 family transposase</fullName>
    </submittedName>
</protein>
<dbReference type="NCBIfam" id="NF033564">
    <property type="entry name" value="transpos_ISAs1"/>
    <property type="match status" value="1"/>
</dbReference>
<dbReference type="Proteomes" id="UP000217838">
    <property type="component" value="Unassembled WGS sequence"/>
</dbReference>
<organism evidence="3 4">
    <name type="scientific">Aerophobetes bacterium</name>
    <dbReference type="NCBI Taxonomy" id="2030807"/>
    <lineage>
        <taxon>Bacteria</taxon>
        <taxon>Candidatus Aerophobota</taxon>
    </lineage>
</organism>
<dbReference type="PANTHER" id="PTHR30298:SF0">
    <property type="entry name" value="PROTEIN YBFL-RELATED"/>
    <property type="match status" value="1"/>
</dbReference>
<dbReference type="Pfam" id="PF13808">
    <property type="entry name" value="DDE_Tnp_1_assoc"/>
    <property type="match status" value="1"/>
</dbReference>
<dbReference type="EMBL" id="NVUU01000075">
    <property type="protein sequence ID" value="PCI93027.1"/>
    <property type="molecule type" value="Genomic_DNA"/>
</dbReference>
<evidence type="ECO:0000313" key="4">
    <source>
        <dbReference type="Proteomes" id="UP000217838"/>
    </source>
</evidence>
<name>A0A2A4YFE8_UNCAE</name>
<dbReference type="InterPro" id="IPR047647">
    <property type="entry name" value="ISAs1_transpos"/>
</dbReference>
<dbReference type="InterPro" id="IPR051698">
    <property type="entry name" value="Transposase_11-like"/>
</dbReference>
<accession>A0A2A4YFE8</accession>
<feature type="domain" description="Transposase IS4-like" evidence="1">
    <location>
        <begin position="81"/>
        <end position="307"/>
    </location>
</feature>
<dbReference type="InterPro" id="IPR032806">
    <property type="entry name" value="YbfD_N"/>
</dbReference>
<comment type="caution">
    <text evidence="3">The sequence shown here is derived from an EMBL/GenBank/DDBJ whole genome shotgun (WGS) entry which is preliminary data.</text>
</comment>
<proteinExistence type="predicted"/>
<reference evidence="4" key="1">
    <citation type="submission" date="2017-08" db="EMBL/GenBank/DDBJ databases">
        <title>A dynamic microbial community with high functional redundancy inhabits the cold, oxic subseafloor aquifer.</title>
        <authorList>
            <person name="Tully B.J."/>
            <person name="Wheat C.G."/>
            <person name="Glazer B.T."/>
            <person name="Huber J.A."/>
        </authorList>
    </citation>
    <scope>NUCLEOTIDE SEQUENCE [LARGE SCALE GENOMIC DNA]</scope>
</reference>